<reference evidence="3" key="1">
    <citation type="submission" date="2021-02" db="EMBL/GenBank/DDBJ databases">
        <authorList>
            <person name="Nowell W R."/>
        </authorList>
    </citation>
    <scope>NUCLEOTIDE SEQUENCE</scope>
</reference>
<accession>A0A814VSX5</accession>
<evidence type="ECO:0000313" key="4">
    <source>
        <dbReference type="Proteomes" id="UP000663852"/>
    </source>
</evidence>
<dbReference type="InterPro" id="IPR011042">
    <property type="entry name" value="6-blade_b-propeller_TolB-like"/>
</dbReference>
<dbReference type="GO" id="GO:0008270">
    <property type="term" value="F:zinc ion binding"/>
    <property type="evidence" value="ECO:0007669"/>
    <property type="project" value="UniProtKB-KW"/>
</dbReference>
<keyword evidence="1" id="KW-0677">Repeat</keyword>
<dbReference type="OrthoDB" id="342730at2759"/>
<dbReference type="GO" id="GO:0043161">
    <property type="term" value="P:proteasome-mediated ubiquitin-dependent protein catabolic process"/>
    <property type="evidence" value="ECO:0007669"/>
    <property type="project" value="TreeGrafter"/>
</dbReference>
<dbReference type="Pfam" id="PF01436">
    <property type="entry name" value="NHL"/>
    <property type="match status" value="3"/>
</dbReference>
<gene>
    <name evidence="3" type="ORF">EDS130_LOCUS24913</name>
</gene>
<dbReference type="Gene3D" id="3.30.420.10">
    <property type="entry name" value="Ribonuclease H-like superfamily/Ribonuclease H"/>
    <property type="match status" value="1"/>
</dbReference>
<dbReference type="InterPro" id="IPR036397">
    <property type="entry name" value="RNaseH_sf"/>
</dbReference>
<dbReference type="PROSITE" id="PS51125">
    <property type="entry name" value="NHL"/>
    <property type="match status" value="2"/>
</dbReference>
<dbReference type="PANTHER" id="PTHR24104:SF25">
    <property type="entry name" value="PROTEIN LIN-41"/>
    <property type="match status" value="1"/>
</dbReference>
<evidence type="ECO:0000256" key="2">
    <source>
        <dbReference type="PROSITE-ProRule" id="PRU00504"/>
    </source>
</evidence>
<feature type="repeat" description="NHL" evidence="2">
    <location>
        <begin position="489"/>
        <end position="520"/>
    </location>
</feature>
<dbReference type="Proteomes" id="UP000663852">
    <property type="component" value="Unassembled WGS sequence"/>
</dbReference>
<organism evidence="3 4">
    <name type="scientific">Adineta ricciae</name>
    <name type="common">Rotifer</name>
    <dbReference type="NCBI Taxonomy" id="249248"/>
    <lineage>
        <taxon>Eukaryota</taxon>
        <taxon>Metazoa</taxon>
        <taxon>Spiralia</taxon>
        <taxon>Gnathifera</taxon>
        <taxon>Rotifera</taxon>
        <taxon>Eurotatoria</taxon>
        <taxon>Bdelloidea</taxon>
        <taxon>Adinetida</taxon>
        <taxon>Adinetidae</taxon>
        <taxon>Adineta</taxon>
    </lineage>
</organism>
<evidence type="ECO:0000256" key="1">
    <source>
        <dbReference type="ARBA" id="ARBA00022737"/>
    </source>
</evidence>
<comment type="caution">
    <text evidence="3">The sequence shown here is derived from an EMBL/GenBank/DDBJ whole genome shotgun (WGS) entry which is preliminary data.</text>
</comment>
<name>A0A814VSX5_ADIRI</name>
<evidence type="ECO:0000313" key="3">
    <source>
        <dbReference type="EMBL" id="CAF1192865.1"/>
    </source>
</evidence>
<proteinExistence type="predicted"/>
<dbReference type="AlphaFoldDB" id="A0A814VSX5"/>
<dbReference type="SUPFAM" id="SSF101898">
    <property type="entry name" value="NHL repeat"/>
    <property type="match status" value="1"/>
</dbReference>
<dbReference type="PANTHER" id="PTHR24104">
    <property type="entry name" value="E3 UBIQUITIN-PROTEIN LIGASE NHLRC1-RELATED"/>
    <property type="match status" value="1"/>
</dbReference>
<dbReference type="CDD" id="cd05819">
    <property type="entry name" value="NHL"/>
    <property type="match status" value="1"/>
</dbReference>
<feature type="repeat" description="NHL" evidence="2">
    <location>
        <begin position="431"/>
        <end position="464"/>
    </location>
</feature>
<sequence>MTFERKYRYIWDTKQLKQQIEQDPRLTTRALAGLLKCSYITVEKYLADLGKSWKYGLWIPHELSSYRLQSSVDTCMDLINNGCIRNLVTGDENYTITADLYYEQLDRVVQELKGKRARMYFLHDNARPHVANLSIEANPQICDGLLQYDKCSTNPSCLCLHSVSSNATGICALQSATCSELVSCVLNTSLCSQPSHICVQHPQCQNQPVCYPLSMATNQLCPPVVDKICSTATWSKHGITVAGGHGFGRDLHQLADPYGIFLDENDAIYIADRSNFRVIKWEQNSTIGQWTAGLKVDGDATHDLPLNMPQDIVVDKNGTIYISDGGNYRVVRWYRGADKGEILVDRVQVVGIGQDNQGFVYVSEYAAGQITKWNFDEDEFDGQIVATNLPLSTFIYIDGKRSIYSAGMSANRIAKVVEDADEPILVAGPSGVAGDEFDQLNSPTGVYADEQETVYIADTKNHRVMRWLKGATSGTLIAGGNGGGSSSDQLNYPSDVFLDREGNLYVTDTLNNRVQKFLVDKSSCQKKK</sequence>
<dbReference type="Gene3D" id="2.120.10.30">
    <property type="entry name" value="TolB, C-terminal domain"/>
    <property type="match status" value="2"/>
</dbReference>
<protein>
    <submittedName>
        <fullName evidence="3">Uncharacterized protein</fullName>
    </submittedName>
</protein>
<dbReference type="GO" id="GO:0003676">
    <property type="term" value="F:nucleic acid binding"/>
    <property type="evidence" value="ECO:0007669"/>
    <property type="project" value="InterPro"/>
</dbReference>
<dbReference type="InterPro" id="IPR050952">
    <property type="entry name" value="TRIM-NHL_E3_ligases"/>
</dbReference>
<dbReference type="InterPro" id="IPR001258">
    <property type="entry name" value="NHL_repeat"/>
</dbReference>
<dbReference type="SUPFAM" id="SSF50956">
    <property type="entry name" value="Thermostable phytase (3-phytase)"/>
    <property type="match status" value="1"/>
</dbReference>
<dbReference type="GO" id="GO:0061630">
    <property type="term" value="F:ubiquitin protein ligase activity"/>
    <property type="evidence" value="ECO:0007669"/>
    <property type="project" value="TreeGrafter"/>
</dbReference>
<dbReference type="EMBL" id="CAJNOJ010000144">
    <property type="protein sequence ID" value="CAF1192865.1"/>
    <property type="molecule type" value="Genomic_DNA"/>
</dbReference>
<dbReference type="GO" id="GO:0000209">
    <property type="term" value="P:protein polyubiquitination"/>
    <property type="evidence" value="ECO:0007669"/>
    <property type="project" value="TreeGrafter"/>
</dbReference>